<evidence type="ECO:0000313" key="2">
    <source>
        <dbReference type="Proteomes" id="UP000267164"/>
    </source>
</evidence>
<protein>
    <submittedName>
        <fullName evidence="1">Uncharacterized protein</fullName>
    </submittedName>
</protein>
<organism evidence="1 2">
    <name type="scientific">Nocardia yunnanensis</name>
    <dbReference type="NCBI Taxonomy" id="2382165"/>
    <lineage>
        <taxon>Bacteria</taxon>
        <taxon>Bacillati</taxon>
        <taxon>Actinomycetota</taxon>
        <taxon>Actinomycetes</taxon>
        <taxon>Mycobacteriales</taxon>
        <taxon>Nocardiaceae</taxon>
        <taxon>Nocardia</taxon>
    </lineage>
</organism>
<dbReference type="EMBL" id="CP032568">
    <property type="protein sequence ID" value="AYF74589.1"/>
    <property type="molecule type" value="Genomic_DNA"/>
</dbReference>
<gene>
    <name evidence="1" type="ORF">D7D52_12765</name>
</gene>
<reference evidence="1 2" key="1">
    <citation type="submission" date="2018-09" db="EMBL/GenBank/DDBJ databases">
        <title>Nocardia yunnanensis sp. nov., an actinomycete isolated from a soil sample.</title>
        <authorList>
            <person name="Zhang J."/>
        </authorList>
    </citation>
    <scope>NUCLEOTIDE SEQUENCE [LARGE SCALE GENOMIC DNA]</scope>
    <source>
        <strain evidence="1 2">CFHS0054</strain>
    </source>
</reference>
<keyword evidence="2" id="KW-1185">Reference proteome</keyword>
<dbReference type="KEGG" id="nyu:D7D52_12765"/>
<name>A0A386ZDN5_9NOCA</name>
<sequence length="61" mass="6973">MTGPRTVPTGYDRLVYRLLWLALDTRAALRRRRKISRPGVDRGRPPVAMNAAAQRFRAPRA</sequence>
<proteinExistence type="predicted"/>
<dbReference type="AlphaFoldDB" id="A0A386ZDN5"/>
<dbReference type="Proteomes" id="UP000267164">
    <property type="component" value="Chromosome"/>
</dbReference>
<accession>A0A386ZDN5</accession>
<evidence type="ECO:0000313" key="1">
    <source>
        <dbReference type="EMBL" id="AYF74589.1"/>
    </source>
</evidence>